<evidence type="ECO:0000256" key="3">
    <source>
        <dbReference type="ARBA" id="ARBA00022723"/>
    </source>
</evidence>
<dbReference type="GO" id="GO:0005509">
    <property type="term" value="F:calcium ion binding"/>
    <property type="evidence" value="ECO:0007669"/>
    <property type="project" value="InterPro"/>
</dbReference>
<comment type="caution">
    <text evidence="15">The sequence shown here is derived from an EMBL/GenBank/DDBJ whole genome shotgun (WGS) entry which is preliminary data.</text>
</comment>
<feature type="binding site" description="covalent" evidence="11">
    <location>
        <position position="659"/>
    </location>
    <ligand>
        <name>heme c</name>
        <dbReference type="ChEBI" id="CHEBI:61717"/>
    </ligand>
</feature>
<feature type="binding site" description="axial binding residue" evidence="12">
    <location>
        <position position="696"/>
    </location>
    <ligand>
        <name>heme c</name>
        <dbReference type="ChEBI" id="CHEBI:61717"/>
    </ligand>
    <ligandPart>
        <name>Fe</name>
        <dbReference type="ChEBI" id="CHEBI:18248"/>
    </ligandPart>
</feature>
<sequence length="747" mass="80628">MNLYPVLTAKVKLRPFSFFQRWKKNWVPAVAGMTMLVSACASGAPTGGGDDWITPGGDIGKSHHSSLTDISLGNVARLGLAWQVTLDTNRGLEATPVVIDGIMYTSGNLGRVYAFNAATGKELWRFEPEVDMQANRSACCDQVNRGVAVKDGRVFVGALDGMVYALDAKSGAVLWKADSVDDHSRGVNITGAPEIAGNVVVIGNGGAEYDVRGYVTAFDTATGKIAWRFYTVPSDPKKGPQASPDLDKAFKTWDPNSRWDIGGGGTVWDAINYDPELDSVYIGVGNGGPYHVKRRSPAGGDNLYLSSIVALDPKTGRMKWHYQETPGDSWDYTATQPMILTHLEVDGQKRPVVLHAPKNGFLYVIDRRDGKLLRAHSLVHQNWANGVDLKTGRPRLTPEKADYSNGPKIVFPGSPGARNWQPGAYNPQTGLFYASILDMGNLLFMGHRPMPFKARALNNDAALIFTPDLIAALPTLPPSIKAAVEASPELERVKKTPAIHELRAIDPLTGKTAWAQPSSSWQDRGGVLSTAGGLVFQGSITGDFNVYDARTGKLLKSVKTGASIMAAPMTYKVDGVQYIAVMAGWGGGGWPYVARNSAAYKYGNQGRILVFKLDGGSVPLPEELPPLEVAPEPPVQAPGVTPAMIGQGRGLFLSNCAICHSNQYRSISPDLTRMQTGTHEAFKQIVLGGLLLPNGMPRWDDILSDSDADAIHAYLIDEQKKKRTRDMALKAQGKPLDTPSLAILSSY</sequence>
<evidence type="ECO:0000256" key="1">
    <source>
        <dbReference type="ARBA" id="ARBA00008156"/>
    </source>
</evidence>
<dbReference type="GO" id="GO:0020037">
    <property type="term" value="F:heme binding"/>
    <property type="evidence" value="ECO:0007669"/>
    <property type="project" value="InterPro"/>
</dbReference>
<evidence type="ECO:0000256" key="2">
    <source>
        <dbReference type="ARBA" id="ARBA00022617"/>
    </source>
</evidence>
<dbReference type="Proteomes" id="UP000575068">
    <property type="component" value="Unassembled WGS sequence"/>
</dbReference>
<dbReference type="RefSeq" id="WP_246414512.1">
    <property type="nucleotide sequence ID" value="NZ_JACHOV010000003.1"/>
</dbReference>
<evidence type="ECO:0000256" key="8">
    <source>
        <dbReference type="ARBA" id="ARBA00023004"/>
    </source>
</evidence>
<evidence type="ECO:0000256" key="7">
    <source>
        <dbReference type="ARBA" id="ARBA00023002"/>
    </source>
</evidence>
<dbReference type="NCBIfam" id="TIGR03075">
    <property type="entry name" value="PQQ_enz_alc_DH"/>
    <property type="match status" value="1"/>
</dbReference>
<dbReference type="GO" id="GO:0009055">
    <property type="term" value="F:electron transfer activity"/>
    <property type="evidence" value="ECO:0007669"/>
    <property type="project" value="InterPro"/>
</dbReference>
<dbReference type="InterPro" id="IPR002372">
    <property type="entry name" value="PQQ_rpt_dom"/>
</dbReference>
<dbReference type="PROSITE" id="PS51007">
    <property type="entry name" value="CYTC"/>
    <property type="match status" value="1"/>
</dbReference>
<feature type="disulfide bond" evidence="13">
    <location>
        <begin position="139"/>
        <end position="140"/>
    </location>
</feature>
<dbReference type="Pfam" id="PF01011">
    <property type="entry name" value="PQQ"/>
    <property type="match status" value="2"/>
</dbReference>
<dbReference type="InterPro" id="IPR036909">
    <property type="entry name" value="Cyt_c-like_dom_sf"/>
</dbReference>
<comment type="cofactor">
    <cofactor evidence="11">
        <name>heme c</name>
        <dbReference type="ChEBI" id="CHEBI:61717"/>
    </cofactor>
    <text evidence="11">Binds 1 heme c group per subunit.</text>
</comment>
<evidence type="ECO:0000256" key="10">
    <source>
        <dbReference type="PIRSR" id="PIRSR617512-1"/>
    </source>
</evidence>
<dbReference type="GO" id="GO:0016614">
    <property type="term" value="F:oxidoreductase activity, acting on CH-OH group of donors"/>
    <property type="evidence" value="ECO:0007669"/>
    <property type="project" value="InterPro"/>
</dbReference>
<keyword evidence="7 15" id="KW-0560">Oxidoreductase</keyword>
<keyword evidence="9 13" id="KW-1015">Disulfide bond</keyword>
<feature type="domain" description="Cytochrome c" evidence="14">
    <location>
        <begin position="643"/>
        <end position="719"/>
    </location>
</feature>
<keyword evidence="16" id="KW-1185">Reference proteome</keyword>
<dbReference type="Pfam" id="PF13442">
    <property type="entry name" value="Cytochrome_CBB3"/>
    <property type="match status" value="1"/>
</dbReference>
<dbReference type="InterPro" id="IPR009056">
    <property type="entry name" value="Cyt_c-like_dom"/>
</dbReference>
<dbReference type="SUPFAM" id="SSF50998">
    <property type="entry name" value="Quinoprotein alcohol dehydrogenase-like"/>
    <property type="match status" value="1"/>
</dbReference>
<feature type="binding site" description="axial binding residue" evidence="12">
    <location>
        <position position="660"/>
    </location>
    <ligand>
        <name>heme c</name>
        <dbReference type="ChEBI" id="CHEBI:61717"/>
    </ligand>
    <ligandPart>
        <name>Fe</name>
        <dbReference type="ChEBI" id="CHEBI:18248"/>
    </ligandPart>
</feature>
<accession>A0A840HSW0</accession>
<evidence type="ECO:0000313" key="15">
    <source>
        <dbReference type="EMBL" id="MBB4640596.1"/>
    </source>
</evidence>
<proteinExistence type="inferred from homology"/>
<reference evidence="15 16" key="1">
    <citation type="submission" date="2020-08" db="EMBL/GenBank/DDBJ databases">
        <title>Genomic Encyclopedia of Type Strains, Phase IV (KMG-IV): sequencing the most valuable type-strain genomes for metagenomic binning, comparative biology and taxonomic classification.</title>
        <authorList>
            <person name="Goeker M."/>
        </authorList>
    </citation>
    <scope>NUCLEOTIDE SEQUENCE [LARGE SCALE GENOMIC DNA]</scope>
    <source>
        <strain evidence="15 16">DSM 7465</strain>
    </source>
</reference>
<feature type="binding site" evidence="12">
    <location>
        <position position="208"/>
    </location>
    <ligand>
        <name>Ca(2+)</name>
        <dbReference type="ChEBI" id="CHEBI:29108"/>
    </ligand>
</feature>
<dbReference type="Gene3D" id="2.140.10.10">
    <property type="entry name" value="Quinoprotein alcohol dehydrogenase-like superfamily"/>
    <property type="match status" value="1"/>
</dbReference>
<evidence type="ECO:0000256" key="4">
    <source>
        <dbReference type="ARBA" id="ARBA00022729"/>
    </source>
</evidence>
<dbReference type="InterPro" id="IPR018391">
    <property type="entry name" value="PQQ_b-propeller_rpt"/>
</dbReference>
<feature type="binding site" description="covalent" evidence="11">
    <location>
        <position position="656"/>
    </location>
    <ligand>
        <name>heme c</name>
        <dbReference type="ChEBI" id="CHEBI:61717"/>
    </ligand>
</feature>
<dbReference type="AlphaFoldDB" id="A0A840HSW0"/>
<organism evidence="15 16">
    <name type="scientific">Rhizorhapis suberifaciens</name>
    <name type="common">corky root of lettuce</name>
    <dbReference type="NCBI Taxonomy" id="13656"/>
    <lineage>
        <taxon>Bacteria</taxon>
        <taxon>Pseudomonadati</taxon>
        <taxon>Pseudomonadota</taxon>
        <taxon>Alphaproteobacteria</taxon>
        <taxon>Sphingomonadales</taxon>
        <taxon>Sphingomonadaceae</taxon>
        <taxon>Rhizorhapis</taxon>
    </lineage>
</organism>
<evidence type="ECO:0000256" key="12">
    <source>
        <dbReference type="PIRSR" id="PIRSR617512-3"/>
    </source>
</evidence>
<evidence type="ECO:0000256" key="5">
    <source>
        <dbReference type="ARBA" id="ARBA00022837"/>
    </source>
</evidence>
<feature type="binding site" evidence="12">
    <location>
        <position position="331"/>
    </location>
    <ligand>
        <name>Ca(2+)</name>
        <dbReference type="ChEBI" id="CHEBI:29108"/>
    </ligand>
</feature>
<evidence type="ECO:0000256" key="6">
    <source>
        <dbReference type="ARBA" id="ARBA00022891"/>
    </source>
</evidence>
<dbReference type="PANTHER" id="PTHR32303">
    <property type="entry name" value="QUINOPROTEIN ALCOHOL DEHYDROGENASE (CYTOCHROME C)"/>
    <property type="match status" value="1"/>
</dbReference>
<dbReference type="SMART" id="SM00564">
    <property type="entry name" value="PQQ"/>
    <property type="match status" value="5"/>
</dbReference>
<dbReference type="CDD" id="cd10279">
    <property type="entry name" value="PQQ_ADH_II"/>
    <property type="match status" value="1"/>
</dbReference>
<feature type="binding site" evidence="12">
    <location>
        <position position="286"/>
    </location>
    <ligand>
        <name>Ca(2+)</name>
        <dbReference type="ChEBI" id="CHEBI:29108"/>
    </ligand>
</feature>
<protein>
    <submittedName>
        <fullName evidence="15">Quinohemoprotein ethanol dehydrogenase</fullName>
        <ecNumber evidence="15">1.1.9.1</ecNumber>
    </submittedName>
</protein>
<dbReference type="Gene3D" id="1.10.760.10">
    <property type="entry name" value="Cytochrome c-like domain"/>
    <property type="match status" value="1"/>
</dbReference>
<feature type="binding site" evidence="11">
    <location>
        <position position="358"/>
    </location>
    <ligand>
        <name>pyrroloquinoline quinone</name>
        <dbReference type="ChEBI" id="CHEBI:58442"/>
    </ligand>
</feature>
<dbReference type="InterPro" id="IPR011047">
    <property type="entry name" value="Quinoprotein_ADH-like_sf"/>
</dbReference>
<feature type="binding site" evidence="11">
    <location>
        <position position="145"/>
    </location>
    <ligand>
        <name>pyrroloquinoline quinone</name>
        <dbReference type="ChEBI" id="CHEBI:58442"/>
    </ligand>
</feature>
<keyword evidence="3 12" id="KW-0479">Metal-binding</keyword>
<keyword evidence="2 11" id="KW-0349">Heme</keyword>
<name>A0A840HSW0_9SPHN</name>
<keyword evidence="8 12" id="KW-0408">Iron</keyword>
<feature type="binding site" evidence="11">
    <location>
        <position position="266"/>
    </location>
    <ligand>
        <name>pyrroloquinoline quinone</name>
        <dbReference type="ChEBI" id="CHEBI:58442"/>
    </ligand>
</feature>
<comment type="similarity">
    <text evidence="1">Belongs to the bacterial PQQ dehydrogenase family.</text>
</comment>
<evidence type="ECO:0000256" key="9">
    <source>
        <dbReference type="ARBA" id="ARBA00023157"/>
    </source>
</evidence>
<keyword evidence="4" id="KW-0732">Signal</keyword>
<keyword evidence="6 11" id="KW-0634">PQQ</keyword>
<feature type="binding site" evidence="11">
    <location>
        <position position="190"/>
    </location>
    <ligand>
        <name>pyrroloquinoline quinone</name>
        <dbReference type="ChEBI" id="CHEBI:58442"/>
    </ligand>
</feature>
<gene>
    <name evidence="15" type="ORF">HNQ99_000889</name>
</gene>
<feature type="binding site" evidence="11">
    <location>
        <begin position="206"/>
        <end position="207"/>
    </location>
    <ligand>
        <name>pyrroloquinoline quinone</name>
        <dbReference type="ChEBI" id="CHEBI:58442"/>
    </ligand>
</feature>
<evidence type="ECO:0000259" key="14">
    <source>
        <dbReference type="PROSITE" id="PS51007"/>
    </source>
</evidence>
<evidence type="ECO:0000313" key="16">
    <source>
        <dbReference type="Proteomes" id="UP000575068"/>
    </source>
</evidence>
<comment type="cofactor">
    <cofactor evidence="11">
        <name>pyrroloquinoline quinone</name>
        <dbReference type="ChEBI" id="CHEBI:58442"/>
    </cofactor>
    <text evidence="11">Binds 1 PQQ group per subunit.</text>
</comment>
<feature type="binding site" evidence="11">
    <location>
        <position position="93"/>
    </location>
    <ligand>
        <name>pyrroloquinoline quinone</name>
        <dbReference type="ChEBI" id="CHEBI:58442"/>
    </ligand>
</feature>
<dbReference type="GO" id="GO:0016020">
    <property type="term" value="C:membrane"/>
    <property type="evidence" value="ECO:0007669"/>
    <property type="project" value="InterPro"/>
</dbReference>
<evidence type="ECO:0000256" key="11">
    <source>
        <dbReference type="PIRSR" id="PIRSR617512-2"/>
    </source>
</evidence>
<comment type="cofactor">
    <cofactor evidence="12">
        <name>Ca(2+)</name>
        <dbReference type="ChEBI" id="CHEBI:29108"/>
    </cofactor>
    <text evidence="12">Binds 1 Ca(2+) ion per subunit.</text>
</comment>
<evidence type="ECO:0000256" key="13">
    <source>
        <dbReference type="PIRSR" id="PIRSR617512-4"/>
    </source>
</evidence>
<dbReference type="SUPFAM" id="SSF46626">
    <property type="entry name" value="Cytochrome c"/>
    <property type="match status" value="1"/>
</dbReference>
<keyword evidence="5 12" id="KW-0106">Calcium</keyword>
<feature type="active site" description="Proton acceptor" evidence="10">
    <location>
        <position position="331"/>
    </location>
</feature>
<feature type="binding site" evidence="11">
    <location>
        <begin position="419"/>
        <end position="420"/>
    </location>
    <ligand>
        <name>pyrroloquinoline quinone</name>
        <dbReference type="ChEBI" id="CHEBI:58442"/>
    </ligand>
</feature>
<dbReference type="InterPro" id="IPR017512">
    <property type="entry name" value="PQQ_MeOH/EtOH_DH"/>
</dbReference>
<dbReference type="PANTHER" id="PTHR32303:SF10">
    <property type="entry name" value="OUTER MEMBRANE PROTEIN ASSEMBLY FACTOR BAMB"/>
    <property type="match status" value="1"/>
</dbReference>
<dbReference type="EC" id="1.1.9.1" evidence="15"/>
<dbReference type="EMBL" id="JACHOV010000003">
    <property type="protein sequence ID" value="MBB4640596.1"/>
    <property type="molecule type" value="Genomic_DNA"/>
</dbReference>